<dbReference type="Proteomes" id="UP000182744">
    <property type="component" value="Unassembled WGS sequence"/>
</dbReference>
<reference evidence="6 8" key="3">
    <citation type="submission" date="2018-11" db="EMBL/GenBank/DDBJ databases">
        <authorList>
            <consortium name="Pathogen Informatics"/>
        </authorList>
    </citation>
    <scope>NUCLEOTIDE SEQUENCE [LARGE SCALE GENOMIC DNA]</scope>
    <source>
        <strain evidence="6 8">NCTC10327</strain>
    </source>
</reference>
<dbReference type="RefSeq" id="WP_065414620.1">
    <property type="nucleotide sequence ID" value="NZ_FNAU01000001.1"/>
</dbReference>
<evidence type="ECO:0000256" key="2">
    <source>
        <dbReference type="HAMAP-Rule" id="MF_00003"/>
    </source>
</evidence>
<sequence>MANPRAERVAKRVQQIVAEMLGNRLKDPRLELVTITEARVTGDLQQATVYFTAHNEERMKDAERALNAARGIIRSEVGKQLGLRLTPTIEFELDRLPETARSFEDVLAAARHRDAQLARQRGTEYAGDADPYRKPREAEATAAAERQFETNTEATAHREAAAGAQAEPEAQAGATASAESDNAGER</sequence>
<proteinExistence type="inferred from homology"/>
<reference evidence="7" key="1">
    <citation type="submission" date="2016-10" db="EMBL/GenBank/DDBJ databases">
        <authorList>
            <person name="Varghese N."/>
        </authorList>
    </citation>
    <scope>NUCLEOTIDE SEQUENCE [LARGE SCALE GENOMIC DNA]</scope>
    <source>
        <strain evidence="7">DSM 20639</strain>
    </source>
</reference>
<dbReference type="Proteomes" id="UP000269974">
    <property type="component" value="Unassembled WGS sequence"/>
</dbReference>
<dbReference type="SUPFAM" id="SSF89919">
    <property type="entry name" value="Ribosome-binding factor A, RbfA"/>
    <property type="match status" value="1"/>
</dbReference>
<dbReference type="OrthoDB" id="307788at2"/>
<dbReference type="EMBL" id="FNAU01000001">
    <property type="protein sequence ID" value="SDE01705.1"/>
    <property type="molecule type" value="Genomic_DNA"/>
</dbReference>
<dbReference type="PANTHER" id="PTHR33515">
    <property type="entry name" value="RIBOSOME-BINDING FACTOR A, CHLOROPLASTIC-RELATED"/>
    <property type="match status" value="1"/>
</dbReference>
<dbReference type="InterPro" id="IPR023799">
    <property type="entry name" value="RbfA_dom_sf"/>
</dbReference>
<comment type="subcellular location">
    <subcellularLocation>
        <location evidence="2">Cytoplasm</location>
    </subcellularLocation>
</comment>
<dbReference type="InterPro" id="IPR000238">
    <property type="entry name" value="RbfA"/>
</dbReference>
<feature type="compositionally biased region" description="Basic and acidic residues" evidence="3">
    <location>
        <begin position="130"/>
        <end position="139"/>
    </location>
</feature>
<feature type="region of interest" description="Disordered" evidence="3">
    <location>
        <begin position="115"/>
        <end position="186"/>
    </location>
</feature>
<dbReference type="HAMAP" id="MF_00003">
    <property type="entry name" value="RbfA"/>
    <property type="match status" value="1"/>
</dbReference>
<evidence type="ECO:0000313" key="8">
    <source>
        <dbReference type="Proteomes" id="UP000269974"/>
    </source>
</evidence>
<accession>A0A0K9EVX9</accession>
<dbReference type="Pfam" id="PF02033">
    <property type="entry name" value="RBFA"/>
    <property type="match status" value="1"/>
</dbReference>
<dbReference type="AlphaFoldDB" id="A0A0K9EVX9"/>
<dbReference type="InterPro" id="IPR020053">
    <property type="entry name" value="Ribosome-bd_factorA_CS"/>
</dbReference>
<dbReference type="EMBL" id="JAWNFU010000004">
    <property type="protein sequence ID" value="MDY5153936.1"/>
    <property type="molecule type" value="Genomic_DNA"/>
</dbReference>
<evidence type="ECO:0000256" key="3">
    <source>
        <dbReference type="SAM" id="MobiDB-lite"/>
    </source>
</evidence>
<dbReference type="EMBL" id="UYIO01000001">
    <property type="protein sequence ID" value="VDG76804.1"/>
    <property type="molecule type" value="Genomic_DNA"/>
</dbReference>
<comment type="similarity">
    <text evidence="2">Belongs to the RbfA family.</text>
</comment>
<dbReference type="STRING" id="1657.ACU20_00215"/>
<dbReference type="Proteomes" id="UP001273799">
    <property type="component" value="Unassembled WGS sequence"/>
</dbReference>
<gene>
    <name evidence="2 6" type="primary">rbfA</name>
    <name evidence="6" type="ORF">NCTC10327_01439</name>
    <name evidence="4" type="ORF">R6G71_07770</name>
    <name evidence="5" type="ORF">SAMN05421878_101111</name>
</gene>
<dbReference type="Gene3D" id="3.30.300.20">
    <property type="match status" value="1"/>
</dbReference>
<keyword evidence="2" id="KW-0963">Cytoplasm</keyword>
<dbReference type="GO" id="GO:0043024">
    <property type="term" value="F:ribosomal small subunit binding"/>
    <property type="evidence" value="ECO:0007669"/>
    <property type="project" value="TreeGrafter"/>
</dbReference>
<evidence type="ECO:0000256" key="1">
    <source>
        <dbReference type="ARBA" id="ARBA00022517"/>
    </source>
</evidence>
<keyword evidence="7" id="KW-1185">Reference proteome</keyword>
<reference evidence="4" key="4">
    <citation type="submission" date="2023-10" db="EMBL/GenBank/DDBJ databases">
        <title>Whole Genome based description of the genera Actinobaculum and Actinotignum reveals a complex phylogenetic relationship within the species included in the genus Actinotignum.</title>
        <authorList>
            <person name="Jensen C.S."/>
            <person name="Dargis R."/>
            <person name="Kemp M."/>
            <person name="Christensen J.J."/>
        </authorList>
    </citation>
    <scope>NUCLEOTIDE SEQUENCE</scope>
    <source>
        <strain evidence="4">Actinobaculum_suis_CCUG19206T</strain>
    </source>
</reference>
<evidence type="ECO:0000313" key="6">
    <source>
        <dbReference type="EMBL" id="VDG76804.1"/>
    </source>
</evidence>
<dbReference type="PROSITE" id="PS01319">
    <property type="entry name" value="RBFA"/>
    <property type="match status" value="1"/>
</dbReference>
<dbReference type="PANTHER" id="PTHR33515:SF1">
    <property type="entry name" value="RIBOSOME-BINDING FACTOR A, CHLOROPLASTIC-RELATED"/>
    <property type="match status" value="1"/>
</dbReference>
<protein>
    <recommendedName>
        <fullName evidence="2">Ribosome-binding factor A</fullName>
    </recommendedName>
</protein>
<dbReference type="InterPro" id="IPR015946">
    <property type="entry name" value="KH_dom-like_a/b"/>
</dbReference>
<reference evidence="5" key="2">
    <citation type="submission" date="2016-10" db="EMBL/GenBank/DDBJ databases">
        <authorList>
            <person name="Varghese N."/>
            <person name="Submissions S."/>
        </authorList>
    </citation>
    <scope>NUCLEOTIDE SEQUENCE</scope>
    <source>
        <strain evidence="5">DSM 20639</strain>
    </source>
</reference>
<comment type="function">
    <text evidence="2">One of several proteins that assist in the late maturation steps of the functional core of the 30S ribosomal subunit. Associates with free 30S ribosomal subunits (but not with 30S subunits that are part of 70S ribosomes or polysomes). Required for efficient processing of 16S rRNA. May interact with the 5'-terminal helix region of 16S rRNA.</text>
</comment>
<comment type="subunit">
    <text evidence="2">Monomer. Binds 30S ribosomal subunits, but not 50S ribosomal subunits or 70S ribosomes.</text>
</comment>
<evidence type="ECO:0000313" key="5">
    <source>
        <dbReference type="EMBL" id="SDE01705.1"/>
    </source>
</evidence>
<dbReference type="PATRIC" id="fig|1657.3.peg.747"/>
<organism evidence="6 8">
    <name type="scientific">Actinobaculum suis</name>
    <dbReference type="NCBI Taxonomy" id="1657"/>
    <lineage>
        <taxon>Bacteria</taxon>
        <taxon>Bacillati</taxon>
        <taxon>Actinomycetota</taxon>
        <taxon>Actinomycetes</taxon>
        <taxon>Actinomycetales</taxon>
        <taxon>Actinomycetaceae</taxon>
        <taxon>Actinobaculum</taxon>
    </lineage>
</organism>
<feature type="compositionally biased region" description="Low complexity" evidence="3">
    <location>
        <begin position="161"/>
        <end position="179"/>
    </location>
</feature>
<dbReference type="GO" id="GO:0030490">
    <property type="term" value="P:maturation of SSU-rRNA"/>
    <property type="evidence" value="ECO:0007669"/>
    <property type="project" value="UniProtKB-UniRule"/>
</dbReference>
<feature type="compositionally biased region" description="Low complexity" evidence="3">
    <location>
        <begin position="140"/>
        <end position="154"/>
    </location>
</feature>
<dbReference type="NCBIfam" id="TIGR00082">
    <property type="entry name" value="rbfA"/>
    <property type="match status" value="1"/>
</dbReference>
<keyword evidence="1 2" id="KW-0690">Ribosome biogenesis</keyword>
<evidence type="ECO:0000313" key="4">
    <source>
        <dbReference type="EMBL" id="MDY5153936.1"/>
    </source>
</evidence>
<dbReference type="GO" id="GO:0005829">
    <property type="term" value="C:cytosol"/>
    <property type="evidence" value="ECO:0007669"/>
    <property type="project" value="TreeGrafter"/>
</dbReference>
<evidence type="ECO:0000313" key="7">
    <source>
        <dbReference type="Proteomes" id="UP000182744"/>
    </source>
</evidence>
<name>A0A0K9EVX9_9ACTO</name>